<name>A0ABV7IRM1_9SPHN</name>
<reference evidence="4" key="1">
    <citation type="journal article" date="2019" name="Int. J. Syst. Evol. Microbiol.">
        <title>The Global Catalogue of Microorganisms (GCM) 10K type strain sequencing project: providing services to taxonomists for standard genome sequencing and annotation.</title>
        <authorList>
            <consortium name="The Broad Institute Genomics Platform"/>
            <consortium name="The Broad Institute Genome Sequencing Center for Infectious Disease"/>
            <person name="Wu L."/>
            <person name="Ma J."/>
        </authorList>
    </citation>
    <scope>NUCLEOTIDE SEQUENCE [LARGE SCALE GENOMIC DNA]</scope>
    <source>
        <strain evidence="4">KCTC 42984</strain>
    </source>
</reference>
<accession>A0ABV7IRM1</accession>
<feature type="compositionally biased region" description="Low complexity" evidence="1">
    <location>
        <begin position="298"/>
        <end position="331"/>
    </location>
</feature>
<dbReference type="SUPFAM" id="SSF81901">
    <property type="entry name" value="HCP-like"/>
    <property type="match status" value="1"/>
</dbReference>
<keyword evidence="4" id="KW-1185">Reference proteome</keyword>
<comment type="caution">
    <text evidence="3">The sequence shown here is derived from an EMBL/GenBank/DDBJ whole genome shotgun (WGS) entry which is preliminary data.</text>
</comment>
<dbReference type="Gene3D" id="1.25.40.10">
    <property type="entry name" value="Tetratricopeptide repeat domain"/>
    <property type="match status" value="1"/>
</dbReference>
<dbReference type="Pfam" id="PF05036">
    <property type="entry name" value="SPOR"/>
    <property type="match status" value="1"/>
</dbReference>
<dbReference type="Gene3D" id="3.30.70.1070">
    <property type="entry name" value="Sporulation related repeat"/>
    <property type="match status" value="1"/>
</dbReference>
<dbReference type="PANTHER" id="PTHR45011">
    <property type="entry name" value="DAP3-BINDING CELL DEATH ENHANCER 1"/>
    <property type="match status" value="1"/>
</dbReference>
<dbReference type="Proteomes" id="UP001595604">
    <property type="component" value="Unassembled WGS sequence"/>
</dbReference>
<dbReference type="PROSITE" id="PS51724">
    <property type="entry name" value="SPOR"/>
    <property type="match status" value="1"/>
</dbReference>
<dbReference type="InterPro" id="IPR036680">
    <property type="entry name" value="SPOR-like_sf"/>
</dbReference>
<dbReference type="SUPFAM" id="SSF110997">
    <property type="entry name" value="Sporulation related repeat"/>
    <property type="match status" value="1"/>
</dbReference>
<dbReference type="Pfam" id="PF08238">
    <property type="entry name" value="Sel1"/>
    <property type="match status" value="2"/>
</dbReference>
<dbReference type="RefSeq" id="WP_379509245.1">
    <property type="nucleotide sequence ID" value="NZ_JBHRTQ010000007.1"/>
</dbReference>
<gene>
    <name evidence="3" type="ORF">ACFOD9_06315</name>
</gene>
<feature type="region of interest" description="Disordered" evidence="1">
    <location>
        <begin position="184"/>
        <end position="332"/>
    </location>
</feature>
<dbReference type="InterPro" id="IPR011990">
    <property type="entry name" value="TPR-like_helical_dom_sf"/>
</dbReference>
<feature type="compositionally biased region" description="Pro residues" evidence="1">
    <location>
        <begin position="230"/>
        <end position="250"/>
    </location>
</feature>
<organism evidence="3 4">
    <name type="scientific">Novosphingobium bradum</name>
    <dbReference type="NCBI Taxonomy" id="1737444"/>
    <lineage>
        <taxon>Bacteria</taxon>
        <taxon>Pseudomonadati</taxon>
        <taxon>Pseudomonadota</taxon>
        <taxon>Alphaproteobacteria</taxon>
        <taxon>Sphingomonadales</taxon>
        <taxon>Sphingomonadaceae</taxon>
        <taxon>Novosphingobium</taxon>
    </lineage>
</organism>
<feature type="compositionally biased region" description="Pro residues" evidence="1">
    <location>
        <begin position="191"/>
        <end position="210"/>
    </location>
</feature>
<feature type="compositionally biased region" description="Low complexity" evidence="1">
    <location>
        <begin position="211"/>
        <end position="228"/>
    </location>
</feature>
<evidence type="ECO:0000313" key="4">
    <source>
        <dbReference type="Proteomes" id="UP001595604"/>
    </source>
</evidence>
<evidence type="ECO:0000313" key="3">
    <source>
        <dbReference type="EMBL" id="MFC3173861.1"/>
    </source>
</evidence>
<dbReference type="InterPro" id="IPR006597">
    <property type="entry name" value="Sel1-like"/>
</dbReference>
<evidence type="ECO:0000259" key="2">
    <source>
        <dbReference type="PROSITE" id="PS51724"/>
    </source>
</evidence>
<proteinExistence type="predicted"/>
<protein>
    <submittedName>
        <fullName evidence="3">SPOR domain-containing protein</fullName>
    </submittedName>
</protein>
<dbReference type="SMART" id="SM00671">
    <property type="entry name" value="SEL1"/>
    <property type="match status" value="2"/>
</dbReference>
<dbReference type="EMBL" id="JBHRTQ010000007">
    <property type="protein sequence ID" value="MFC3173861.1"/>
    <property type="molecule type" value="Genomic_DNA"/>
</dbReference>
<evidence type="ECO:0000256" key="1">
    <source>
        <dbReference type="SAM" id="MobiDB-lite"/>
    </source>
</evidence>
<dbReference type="PANTHER" id="PTHR45011:SF1">
    <property type="entry name" value="DAP3-BINDING CELL DEATH ENHANCER 1"/>
    <property type="match status" value="1"/>
</dbReference>
<dbReference type="InterPro" id="IPR052748">
    <property type="entry name" value="ISR_Activator"/>
</dbReference>
<dbReference type="InterPro" id="IPR007730">
    <property type="entry name" value="SPOR-like_dom"/>
</dbReference>
<feature type="compositionally biased region" description="Low complexity" evidence="1">
    <location>
        <begin position="251"/>
        <end position="269"/>
    </location>
</feature>
<feature type="domain" description="SPOR" evidence="2">
    <location>
        <begin position="329"/>
        <end position="407"/>
    </location>
</feature>
<sequence length="407" mass="40853">MSDVKPLSDVRAGADAWSRGDYPGAVAQWQGPAAAGDPDAQFNLGQAYRLGRGVERDLARAEDLFGKAAAQGHVQAADNYGLLMFDRGARAAAMPYVRAASDRGDPRAQYLMGIAHFNGDLAPRDWVRAYALMTLAQGAGLPQAAPALQQMDGFIPLDQRQEAARLAPQIAQAADTARATQIAAGDLGGPPAQPLPLPLPLPQPTPPRPVAVPGQGAASAGADYARAGNVPPPGLPAAAFAPPPPRPAPAAPTASAHTAPGGSPATAGADYARAGNVPPPGLPAAAFAPPRPRPPVAAAPAQPAKPATAPAPAAKPPAVAAKPQPAPHAAASSPWRVQLGAFGVPANADALWAKVSGRPELAGHARINVKVGRVSKLQAGGFASQSAAAAACAALARSGHTCLPAQD</sequence>